<proteinExistence type="predicted"/>
<dbReference type="SUPFAM" id="SSF54631">
    <property type="entry name" value="CBS-domain pair"/>
    <property type="match status" value="1"/>
</dbReference>
<evidence type="ECO:0000259" key="3">
    <source>
        <dbReference type="PROSITE" id="PS51371"/>
    </source>
</evidence>
<dbReference type="PANTHER" id="PTHR43080">
    <property type="entry name" value="CBS DOMAIN-CONTAINING PROTEIN CBSX3, MITOCHONDRIAL"/>
    <property type="match status" value="1"/>
</dbReference>
<comment type="caution">
    <text evidence="4">The sequence shown here is derived from an EMBL/GenBank/DDBJ whole genome shotgun (WGS) entry which is preliminary data.</text>
</comment>
<reference evidence="4 5" key="1">
    <citation type="submission" date="2020-04" db="EMBL/GenBank/DDBJ databases">
        <title>Draft genome of Pyxidicoccus fallax type strain.</title>
        <authorList>
            <person name="Whitworth D.E."/>
        </authorList>
    </citation>
    <scope>NUCLEOTIDE SEQUENCE [LARGE SCALE GENOMIC DNA]</scope>
    <source>
        <strain evidence="4 5">DSM 14698</strain>
    </source>
</reference>
<dbReference type="InterPro" id="IPR000644">
    <property type="entry name" value="CBS_dom"/>
</dbReference>
<gene>
    <name evidence="4" type="ORF">HG543_45900</name>
</gene>
<dbReference type="Proteomes" id="UP000518300">
    <property type="component" value="Unassembled WGS sequence"/>
</dbReference>
<name>A0A848LVU5_9BACT</name>
<feature type="domain" description="CBS" evidence="3">
    <location>
        <begin position="100"/>
        <end position="159"/>
    </location>
</feature>
<keyword evidence="1 2" id="KW-0129">CBS domain</keyword>
<dbReference type="CDD" id="cd04622">
    <property type="entry name" value="CBS_pair_HRP1_like"/>
    <property type="match status" value="1"/>
</dbReference>
<evidence type="ECO:0000313" key="4">
    <source>
        <dbReference type="EMBL" id="NMO22145.1"/>
    </source>
</evidence>
<dbReference type="InterPro" id="IPR046342">
    <property type="entry name" value="CBS_dom_sf"/>
</dbReference>
<dbReference type="SMART" id="SM00116">
    <property type="entry name" value="CBS"/>
    <property type="match status" value="2"/>
</dbReference>
<evidence type="ECO:0000256" key="2">
    <source>
        <dbReference type="PROSITE-ProRule" id="PRU00703"/>
    </source>
</evidence>
<evidence type="ECO:0000256" key="1">
    <source>
        <dbReference type="ARBA" id="ARBA00023122"/>
    </source>
</evidence>
<dbReference type="InterPro" id="IPR051257">
    <property type="entry name" value="Diverse_CBS-Domain"/>
</dbReference>
<organism evidence="4 5">
    <name type="scientific">Pyxidicoccus fallax</name>
    <dbReference type="NCBI Taxonomy" id="394095"/>
    <lineage>
        <taxon>Bacteria</taxon>
        <taxon>Pseudomonadati</taxon>
        <taxon>Myxococcota</taxon>
        <taxon>Myxococcia</taxon>
        <taxon>Myxococcales</taxon>
        <taxon>Cystobacterineae</taxon>
        <taxon>Myxococcaceae</taxon>
        <taxon>Pyxidicoccus</taxon>
    </lineage>
</organism>
<dbReference type="PANTHER" id="PTHR43080:SF2">
    <property type="entry name" value="CBS DOMAIN-CONTAINING PROTEIN"/>
    <property type="match status" value="1"/>
</dbReference>
<dbReference type="Gene3D" id="3.10.580.10">
    <property type="entry name" value="CBS-domain"/>
    <property type="match status" value="1"/>
</dbReference>
<sequence length="175" mass="19440">MALAAAGLGAAGVGLGLMRRGRWAKEPLCASDVMSRGMKTVLPEQTLREVARLMREENVGIVPVTDMQGRLLGVVTDRDLVVRAMSEDRQPSQVRVSDIMSSEDLEVATPDDSIHDLIELMGRKQVRRIPVVERDNRLVGIIAMADIATRAEFDEELQEALERISSRRSFWSRLG</sequence>
<dbReference type="PROSITE" id="PS51371">
    <property type="entry name" value="CBS"/>
    <property type="match status" value="2"/>
</dbReference>
<protein>
    <submittedName>
        <fullName evidence="4">CBS domain-containing protein</fullName>
    </submittedName>
</protein>
<dbReference type="AlphaFoldDB" id="A0A848LVU5"/>
<accession>A0A848LVU5</accession>
<evidence type="ECO:0000313" key="5">
    <source>
        <dbReference type="Proteomes" id="UP000518300"/>
    </source>
</evidence>
<dbReference type="Pfam" id="PF00571">
    <property type="entry name" value="CBS"/>
    <property type="match status" value="2"/>
</dbReference>
<feature type="domain" description="CBS" evidence="3">
    <location>
        <begin position="34"/>
        <end position="92"/>
    </location>
</feature>
<dbReference type="EMBL" id="JABBJJ010000388">
    <property type="protein sequence ID" value="NMO22145.1"/>
    <property type="molecule type" value="Genomic_DNA"/>
</dbReference>
<keyword evidence="5" id="KW-1185">Reference proteome</keyword>